<keyword evidence="6" id="KW-1185">Reference proteome</keyword>
<dbReference type="InterPro" id="IPR036291">
    <property type="entry name" value="NAD(P)-bd_dom_sf"/>
</dbReference>
<dbReference type="InterPro" id="IPR002347">
    <property type="entry name" value="SDR_fam"/>
</dbReference>
<evidence type="ECO:0000313" key="6">
    <source>
        <dbReference type="Proteomes" id="UP000245507"/>
    </source>
</evidence>
<dbReference type="Pfam" id="PF00106">
    <property type="entry name" value="adh_short"/>
    <property type="match status" value="1"/>
</dbReference>
<evidence type="ECO:0000259" key="4">
    <source>
        <dbReference type="SMART" id="SM00822"/>
    </source>
</evidence>
<dbReference type="PRINTS" id="PR00080">
    <property type="entry name" value="SDRFAMILY"/>
</dbReference>
<sequence length="285" mass="30581">MTALTGIRRRVARLSLDPLPNPATLLPGRGEPVDGKRILVTGASSGVGRAAAVRLAVEGATVLAVARREDELDELVLEIKGRGGTAYALPCDLTDTDAIDALTDDVLTRFGGVDVLVNNAGHSIRRSAADTAERPSDHDRLMRLNYHAPVRLVLNLLDSMREQGGGQIINSSTWGVPGGLMPMFTAYHASKAALAAFSRSLQAEERQHGIVVTSLHFPLMRTPMIAPTKKYDGLPALEPEDAAGWVVHAVRHRPTEVMPAYASVLDAVKLVSPRLAERLVMSARP</sequence>
<evidence type="ECO:0000256" key="3">
    <source>
        <dbReference type="RuleBase" id="RU000363"/>
    </source>
</evidence>
<reference evidence="5 6" key="1">
    <citation type="submission" date="2018-05" db="EMBL/GenBank/DDBJ databases">
        <title>Nocardioides silvaticus genome.</title>
        <authorList>
            <person name="Li C."/>
            <person name="Wang G."/>
        </authorList>
    </citation>
    <scope>NUCLEOTIDE SEQUENCE [LARGE SCALE GENOMIC DNA]</scope>
    <source>
        <strain evidence="5 6">CCTCC AB 2018079</strain>
    </source>
</reference>
<dbReference type="GO" id="GO:0016491">
    <property type="term" value="F:oxidoreductase activity"/>
    <property type="evidence" value="ECO:0007669"/>
    <property type="project" value="UniProtKB-KW"/>
</dbReference>
<dbReference type="AlphaFoldDB" id="A0A316TN75"/>
<feature type="domain" description="Ketoreductase" evidence="4">
    <location>
        <begin position="36"/>
        <end position="220"/>
    </location>
</feature>
<name>A0A316TN75_9ACTN</name>
<dbReference type="SMART" id="SM00822">
    <property type="entry name" value="PKS_KR"/>
    <property type="match status" value="1"/>
</dbReference>
<dbReference type="PANTHER" id="PTHR44196:SF1">
    <property type="entry name" value="DEHYDROGENASE_REDUCTASE SDR FAMILY MEMBER 7B"/>
    <property type="match status" value="1"/>
</dbReference>
<accession>A0A316TN75</accession>
<dbReference type="PANTHER" id="PTHR44196">
    <property type="entry name" value="DEHYDROGENASE/REDUCTASE SDR FAMILY MEMBER 7B"/>
    <property type="match status" value="1"/>
</dbReference>
<dbReference type="Gene3D" id="3.40.50.720">
    <property type="entry name" value="NAD(P)-binding Rossmann-like Domain"/>
    <property type="match status" value="1"/>
</dbReference>
<dbReference type="GO" id="GO:0016020">
    <property type="term" value="C:membrane"/>
    <property type="evidence" value="ECO:0007669"/>
    <property type="project" value="TreeGrafter"/>
</dbReference>
<protein>
    <submittedName>
        <fullName evidence="5">Short-chain dehydrogenase</fullName>
    </submittedName>
</protein>
<keyword evidence="2" id="KW-0560">Oxidoreductase</keyword>
<gene>
    <name evidence="5" type="ORF">DJ010_02285</name>
</gene>
<comment type="caution">
    <text evidence="5">The sequence shown here is derived from an EMBL/GenBank/DDBJ whole genome shotgun (WGS) entry which is preliminary data.</text>
</comment>
<dbReference type="OrthoDB" id="9810734at2"/>
<dbReference type="CDD" id="cd05233">
    <property type="entry name" value="SDR_c"/>
    <property type="match status" value="1"/>
</dbReference>
<dbReference type="Proteomes" id="UP000245507">
    <property type="component" value="Unassembled WGS sequence"/>
</dbReference>
<comment type="similarity">
    <text evidence="1 3">Belongs to the short-chain dehydrogenases/reductases (SDR) family.</text>
</comment>
<dbReference type="RefSeq" id="WP_109691989.1">
    <property type="nucleotide sequence ID" value="NZ_QGDD01000001.1"/>
</dbReference>
<evidence type="ECO:0000313" key="5">
    <source>
        <dbReference type="EMBL" id="PWN04485.1"/>
    </source>
</evidence>
<evidence type="ECO:0000256" key="2">
    <source>
        <dbReference type="ARBA" id="ARBA00023002"/>
    </source>
</evidence>
<dbReference type="InterPro" id="IPR057326">
    <property type="entry name" value="KR_dom"/>
</dbReference>
<organism evidence="5 6">
    <name type="scientific">Nocardioides silvaticus</name>
    <dbReference type="NCBI Taxonomy" id="2201891"/>
    <lineage>
        <taxon>Bacteria</taxon>
        <taxon>Bacillati</taxon>
        <taxon>Actinomycetota</taxon>
        <taxon>Actinomycetes</taxon>
        <taxon>Propionibacteriales</taxon>
        <taxon>Nocardioidaceae</taxon>
        <taxon>Nocardioides</taxon>
    </lineage>
</organism>
<dbReference type="PRINTS" id="PR00081">
    <property type="entry name" value="GDHRDH"/>
</dbReference>
<dbReference type="EMBL" id="QGDD01000001">
    <property type="protein sequence ID" value="PWN04485.1"/>
    <property type="molecule type" value="Genomic_DNA"/>
</dbReference>
<dbReference type="SUPFAM" id="SSF51735">
    <property type="entry name" value="NAD(P)-binding Rossmann-fold domains"/>
    <property type="match status" value="1"/>
</dbReference>
<proteinExistence type="inferred from homology"/>
<evidence type="ECO:0000256" key="1">
    <source>
        <dbReference type="ARBA" id="ARBA00006484"/>
    </source>
</evidence>